<accession>A0A7C3UW68</accession>
<feature type="transmembrane region" description="Helical" evidence="1">
    <location>
        <begin position="6"/>
        <end position="25"/>
    </location>
</feature>
<dbReference type="AlphaFoldDB" id="A0A7C3UW68"/>
<dbReference type="EMBL" id="DTMQ01000017">
    <property type="protein sequence ID" value="HGE98982.1"/>
    <property type="molecule type" value="Genomic_DNA"/>
</dbReference>
<keyword evidence="1" id="KW-0472">Membrane</keyword>
<evidence type="ECO:0000313" key="2">
    <source>
        <dbReference type="EMBL" id="HGE98982.1"/>
    </source>
</evidence>
<organism evidence="2">
    <name type="scientific">candidate division WOR-3 bacterium</name>
    <dbReference type="NCBI Taxonomy" id="2052148"/>
    <lineage>
        <taxon>Bacteria</taxon>
        <taxon>Bacteria division WOR-3</taxon>
    </lineage>
</organism>
<proteinExistence type="predicted"/>
<comment type="caution">
    <text evidence="2">The sequence shown here is derived from an EMBL/GenBank/DDBJ whole genome shotgun (WGS) entry which is preliminary data.</text>
</comment>
<reference evidence="2" key="1">
    <citation type="journal article" date="2020" name="mSystems">
        <title>Genome- and Community-Level Interaction Insights into Carbon Utilization and Element Cycling Functions of Hydrothermarchaeota in Hydrothermal Sediment.</title>
        <authorList>
            <person name="Zhou Z."/>
            <person name="Liu Y."/>
            <person name="Xu W."/>
            <person name="Pan J."/>
            <person name="Luo Z.H."/>
            <person name="Li M."/>
        </authorList>
    </citation>
    <scope>NUCLEOTIDE SEQUENCE [LARGE SCALE GENOMIC DNA]</scope>
    <source>
        <strain evidence="2">SpSt-906</strain>
    </source>
</reference>
<protein>
    <submittedName>
        <fullName evidence="2">Uncharacterized protein</fullName>
    </submittedName>
</protein>
<keyword evidence="1" id="KW-0812">Transmembrane</keyword>
<keyword evidence="1" id="KW-1133">Transmembrane helix</keyword>
<gene>
    <name evidence="2" type="ORF">ENX07_02770</name>
</gene>
<sequence length="138" mass="16379">MKTRTIVWTIVGILVVAAIIFTIVARRGSAVLEGKRTMTEEDYRDYKTRAEKRVAKFEERYQRKLGTIPNPTPEEKAKMDEVTAKINQLKNYLAEYDGLTTDEARKEWYERCRTTEKEMKKAFRELFRMGEEEEEKEE</sequence>
<evidence type="ECO:0000256" key="1">
    <source>
        <dbReference type="SAM" id="Phobius"/>
    </source>
</evidence>
<name>A0A7C3UW68_UNCW3</name>